<dbReference type="HOGENOM" id="CLU_3048012_0_0_0"/>
<evidence type="ECO:0000313" key="2">
    <source>
        <dbReference type="Proteomes" id="UP000000496"/>
    </source>
</evidence>
<keyword evidence="1" id="KW-0614">Plasmid</keyword>
<evidence type="ECO:0000313" key="1">
    <source>
        <dbReference type="EMBL" id="CCB87788.1"/>
    </source>
</evidence>
<proteinExistence type="predicted"/>
<dbReference type="RefSeq" id="WP_013935022.1">
    <property type="nucleotide sequence ID" value="NC_015710.1"/>
</dbReference>
<gene>
    <name evidence="1" type="ordered locus">SNE_B24290</name>
</gene>
<keyword evidence="2" id="KW-1185">Reference proteome</keyword>
<organism evidence="1 2">
    <name type="scientific">Simkania negevensis (strain ATCC VR-1471 / DSM 27360 / Z)</name>
    <dbReference type="NCBI Taxonomy" id="331113"/>
    <lineage>
        <taxon>Bacteria</taxon>
        <taxon>Pseudomonadati</taxon>
        <taxon>Chlamydiota</taxon>
        <taxon>Chlamydiia</taxon>
        <taxon>Parachlamydiales</taxon>
        <taxon>Simkaniaceae</taxon>
        <taxon>Simkania</taxon>
    </lineage>
</organism>
<name>F8L2U2_SIMNZ</name>
<reference key="1">
    <citation type="journal article" date="2011" name="Mol. Biol. Evol.">
        <title>Unity in variety -- the pan-genome of the Chlamydiae.</title>
        <authorList>
            <person name="Collingro A."/>
            <person name="Tischler P."/>
            <person name="Weinmaier T."/>
            <person name="Penz T."/>
            <person name="Heinz E."/>
            <person name="Brunham R.C."/>
            <person name="Read T.D."/>
            <person name="Bavoil P.M."/>
            <person name="Sachse K."/>
            <person name="Kahane S."/>
            <person name="Friedman M.G."/>
            <person name="Rattei T."/>
            <person name="Myers G.S.A."/>
            <person name="Horn M."/>
        </authorList>
    </citation>
    <scope>NUCLEOTIDE SEQUENCE</scope>
    <source>
        <strain>Z</strain>
    </source>
</reference>
<protein>
    <recommendedName>
        <fullName evidence="3">Antitoxin</fullName>
    </recommendedName>
</protein>
<accession>F8L2U2</accession>
<dbReference type="Proteomes" id="UP000000496">
    <property type="component" value="Plasmid pSn"/>
</dbReference>
<dbReference type="KEGG" id="sng:SNE_B24290"/>
<dbReference type="AlphaFoldDB" id="F8L2U2"/>
<evidence type="ECO:0008006" key="3">
    <source>
        <dbReference type="Google" id="ProtNLM"/>
    </source>
</evidence>
<sequence length="54" mass="6249">MHTILEDSNWEEKVETFLRKAYFSGERMILRGKEGVSAALVPLEDLEILEEIDP</sequence>
<dbReference type="EMBL" id="FR872581">
    <property type="protein sequence ID" value="CCB87788.1"/>
    <property type="molecule type" value="Genomic_DNA"/>
</dbReference>
<geneLocation type="plasmid" evidence="1 2">
    <name>pSn</name>
</geneLocation>
<reference evidence="1 2" key="2">
    <citation type="journal article" date="2011" name="Mol. Biol. Evol.">
        <title>Unity in variety--the pan-genome of the Chlamydiae.</title>
        <authorList>
            <person name="Collingro A."/>
            <person name="Tischler P."/>
            <person name="Weinmaier T."/>
            <person name="Penz T."/>
            <person name="Heinz E."/>
            <person name="Brunham R.C."/>
            <person name="Read T.D."/>
            <person name="Bavoil P.M."/>
            <person name="Sachse K."/>
            <person name="Kahane S."/>
            <person name="Friedman M.G."/>
            <person name="Rattei T."/>
            <person name="Myers G.S."/>
            <person name="Horn M."/>
        </authorList>
    </citation>
    <scope>NUCLEOTIDE SEQUENCE [LARGE SCALE GENOMIC DNA]</scope>
    <source>
        <strain evidence="2">ATCC VR-1471 / Z</strain>
        <plasmid evidence="1 2">pSn</plasmid>
    </source>
</reference>